<dbReference type="Pfam" id="PF03110">
    <property type="entry name" value="SBP"/>
    <property type="match status" value="1"/>
</dbReference>
<dbReference type="PROSITE" id="PS51141">
    <property type="entry name" value="ZF_SBP"/>
    <property type="match status" value="1"/>
</dbReference>
<keyword evidence="11" id="KW-0812">Transmembrane</keyword>
<keyword evidence="3 9" id="KW-0863">Zinc-finger</keyword>
<dbReference type="SUPFAM" id="SSF103612">
    <property type="entry name" value="SBT domain"/>
    <property type="match status" value="1"/>
</dbReference>
<dbReference type="InterPro" id="IPR036893">
    <property type="entry name" value="SBP_sf"/>
</dbReference>
<name>A0AAW1MJ45_SAPOF</name>
<dbReference type="GO" id="GO:0008270">
    <property type="term" value="F:zinc ion binding"/>
    <property type="evidence" value="ECO:0007669"/>
    <property type="project" value="UniProtKB-KW"/>
</dbReference>
<keyword evidence="11" id="KW-1133">Transmembrane helix</keyword>
<dbReference type="InterPro" id="IPR044817">
    <property type="entry name" value="SBP-like"/>
</dbReference>
<keyword evidence="5" id="KW-0805">Transcription regulation</keyword>
<keyword evidence="2" id="KW-0479">Metal-binding</keyword>
<dbReference type="Pfam" id="PF26102">
    <property type="entry name" value="Ig_SPL7"/>
    <property type="match status" value="1"/>
</dbReference>
<keyword evidence="14" id="KW-1185">Reference proteome</keyword>
<dbReference type="EMBL" id="JBDFQZ010000002">
    <property type="protein sequence ID" value="KAK9747568.1"/>
    <property type="molecule type" value="Genomic_DNA"/>
</dbReference>
<evidence type="ECO:0000256" key="5">
    <source>
        <dbReference type="ARBA" id="ARBA00023015"/>
    </source>
</evidence>
<dbReference type="PANTHER" id="PTHR31251:SF86">
    <property type="entry name" value="SQUAMOSA PROMOTER-BINDING-LIKE PROTEIN 1"/>
    <property type="match status" value="1"/>
</dbReference>
<organism evidence="13 14">
    <name type="scientific">Saponaria officinalis</name>
    <name type="common">Common soapwort</name>
    <name type="synonym">Lychnis saponaria</name>
    <dbReference type="NCBI Taxonomy" id="3572"/>
    <lineage>
        <taxon>Eukaryota</taxon>
        <taxon>Viridiplantae</taxon>
        <taxon>Streptophyta</taxon>
        <taxon>Embryophyta</taxon>
        <taxon>Tracheophyta</taxon>
        <taxon>Spermatophyta</taxon>
        <taxon>Magnoliopsida</taxon>
        <taxon>eudicotyledons</taxon>
        <taxon>Gunneridae</taxon>
        <taxon>Pentapetalae</taxon>
        <taxon>Caryophyllales</taxon>
        <taxon>Caryophyllaceae</taxon>
        <taxon>Caryophylleae</taxon>
        <taxon>Saponaria</taxon>
    </lineage>
</organism>
<proteinExistence type="predicted"/>
<dbReference type="Proteomes" id="UP001443914">
    <property type="component" value="Unassembled WGS sequence"/>
</dbReference>
<evidence type="ECO:0000313" key="13">
    <source>
        <dbReference type="EMBL" id="KAK9747568.1"/>
    </source>
</evidence>
<dbReference type="InterPro" id="IPR004333">
    <property type="entry name" value="SBP_dom"/>
</dbReference>
<keyword evidence="7" id="KW-0804">Transcription</keyword>
<dbReference type="GO" id="GO:0003677">
    <property type="term" value="F:DNA binding"/>
    <property type="evidence" value="ECO:0007669"/>
    <property type="project" value="UniProtKB-KW"/>
</dbReference>
<evidence type="ECO:0000256" key="11">
    <source>
        <dbReference type="SAM" id="Phobius"/>
    </source>
</evidence>
<dbReference type="Gene3D" id="1.25.40.20">
    <property type="entry name" value="Ankyrin repeat-containing domain"/>
    <property type="match status" value="1"/>
</dbReference>
<evidence type="ECO:0000313" key="14">
    <source>
        <dbReference type="Proteomes" id="UP001443914"/>
    </source>
</evidence>
<evidence type="ECO:0000256" key="6">
    <source>
        <dbReference type="ARBA" id="ARBA00023125"/>
    </source>
</evidence>
<evidence type="ECO:0000256" key="4">
    <source>
        <dbReference type="ARBA" id="ARBA00022833"/>
    </source>
</evidence>
<accession>A0AAW1MJ45</accession>
<feature type="compositionally biased region" description="Polar residues" evidence="10">
    <location>
        <begin position="317"/>
        <end position="326"/>
    </location>
</feature>
<dbReference type="AlphaFoldDB" id="A0AAW1MJ45"/>
<dbReference type="FunFam" id="4.10.1100.10:FF:000001">
    <property type="entry name" value="Squamosa promoter-binding-like protein 14"/>
    <property type="match status" value="1"/>
</dbReference>
<evidence type="ECO:0000259" key="12">
    <source>
        <dbReference type="PROSITE" id="PS51141"/>
    </source>
</evidence>
<dbReference type="PANTHER" id="PTHR31251">
    <property type="entry name" value="SQUAMOSA PROMOTER-BINDING-LIKE PROTEIN 4"/>
    <property type="match status" value="1"/>
</dbReference>
<feature type="domain" description="SBP-type" evidence="12">
    <location>
        <begin position="85"/>
        <end position="162"/>
    </location>
</feature>
<keyword evidence="8" id="KW-0539">Nucleus</keyword>
<keyword evidence="4" id="KW-0862">Zinc</keyword>
<comment type="subcellular location">
    <subcellularLocation>
        <location evidence="1">Nucleus</location>
    </subcellularLocation>
</comment>
<protein>
    <recommendedName>
        <fullName evidence="12">SBP-type domain-containing protein</fullName>
    </recommendedName>
</protein>
<keyword evidence="11" id="KW-0472">Membrane</keyword>
<feature type="compositionally biased region" description="Pro residues" evidence="10">
    <location>
        <begin position="72"/>
        <end position="86"/>
    </location>
</feature>
<feature type="compositionally biased region" description="Basic and acidic residues" evidence="10">
    <location>
        <begin position="43"/>
        <end position="54"/>
    </location>
</feature>
<feature type="region of interest" description="Disordered" evidence="10">
    <location>
        <begin position="262"/>
        <end position="290"/>
    </location>
</feature>
<evidence type="ECO:0000256" key="2">
    <source>
        <dbReference type="ARBA" id="ARBA00022723"/>
    </source>
</evidence>
<comment type="caution">
    <text evidence="13">The sequence shown here is derived from an EMBL/GenBank/DDBJ whole genome shotgun (WGS) entry which is preliminary data.</text>
</comment>
<reference evidence="13" key="1">
    <citation type="submission" date="2024-03" db="EMBL/GenBank/DDBJ databases">
        <title>WGS assembly of Saponaria officinalis var. Norfolk2.</title>
        <authorList>
            <person name="Jenkins J."/>
            <person name="Shu S."/>
            <person name="Grimwood J."/>
            <person name="Barry K."/>
            <person name="Goodstein D."/>
            <person name="Schmutz J."/>
            <person name="Leebens-Mack J."/>
            <person name="Osbourn A."/>
        </authorList>
    </citation>
    <scope>NUCLEOTIDE SEQUENCE [LARGE SCALE GENOMIC DNA]</scope>
    <source>
        <strain evidence="13">JIC</strain>
    </source>
</reference>
<evidence type="ECO:0000256" key="10">
    <source>
        <dbReference type="SAM" id="MobiDB-lite"/>
    </source>
</evidence>
<keyword evidence="6" id="KW-0238">DNA-binding</keyword>
<feature type="compositionally biased region" description="Low complexity" evidence="10">
    <location>
        <begin position="337"/>
        <end position="361"/>
    </location>
</feature>
<evidence type="ECO:0000256" key="3">
    <source>
        <dbReference type="ARBA" id="ARBA00022771"/>
    </source>
</evidence>
<dbReference type="Gene3D" id="4.10.1100.10">
    <property type="entry name" value="Transcription factor, SBP-box domain"/>
    <property type="match status" value="1"/>
</dbReference>
<dbReference type="GO" id="GO:0005634">
    <property type="term" value="C:nucleus"/>
    <property type="evidence" value="ECO:0007669"/>
    <property type="project" value="UniProtKB-SubCell"/>
</dbReference>
<dbReference type="SUPFAM" id="SSF48403">
    <property type="entry name" value="Ankyrin repeat"/>
    <property type="match status" value="1"/>
</dbReference>
<feature type="region of interest" description="Disordered" evidence="10">
    <location>
        <begin position="32"/>
        <end position="86"/>
    </location>
</feature>
<feature type="transmembrane region" description="Helical" evidence="11">
    <location>
        <begin position="871"/>
        <end position="889"/>
    </location>
</feature>
<sequence length="912" mass="101424">MEQAQRLHSKRGLDWDLNDWSWDGHLFIATNTNTSSSCSDDLDTTRKRSDRDSFDEADQPPPPASLSLKLPTPTPTPSAKPPPPRPLCQVHNCVADLSLAKDYHRRHKVCEFHSKSTQALVNNLLQRFCQQCSRFHLLQEFDEGKRSCRRRLAGHNKRRRKTQPDLVVHGNSITDDHTNNVLLISLLKILSNIHFNNRSHQAADQDLVAQLLSSLANPSGMHTGKAISGLLHDSHKLLNGSIPNEIPRDGVHTVDNRGVEMQAASPQSPGSLFPIKESPPAAFSDSSAGRKKLNNFDLNDIYIDSDDGTEDLERSPITDNYASASTDYPPWARHDSQQSSPPQNSDSASGQSPSSSSGEAQSRTDRIVFKLFGKEPSEFPMVLRGQILDWLAHSPTDIESYIRPGCIILTVYLRLAEPLWEEICSDLSSCLTRLFDTSNDPFWSTGWIFVQVQNQIAFAHNGQVMLDTPLSLEDSNSSRILSVIPVAVAVGKQAQFHVRGYNLSRSATRLLCAIEGKYLDQDSSQDLGVDGHSDNEDDIENANLTCDIPNIVGRGFIEVVEDHGLSSSFFPFIVAEKDVCSDIRRLESVLELKETAENKYEFDESSEARRQALNFLNEMGWLLHRIQLKSRLAHIDPNTAIFSFKRFRWLMDFSMDHDWCAVVKKLLDIWIAGSVGSGEHPSLNVALTEMGLLHRAVRRNCRSMVELLLGYVPTNCAEEFRSAVNGDQEGLLFTPDAQGPGGLTPLHVAAGRDGSEEILDALTDDPKKIGVEAWKNARDSTGASPEDYARLRGHYAYIHLVQRKMNRRPAAGQVVIDIPRECSEGDNAKKQEGAASSFEIGRVALMQSCKLCDGNRGYYGNVRTSMVYRPAMLSLVAIAAVCVCVALLFKSMPTVVCLFQPFRWESLNYGSS</sequence>
<feature type="region of interest" description="Disordered" evidence="10">
    <location>
        <begin position="304"/>
        <end position="362"/>
    </location>
</feature>
<gene>
    <name evidence="13" type="ORF">RND81_02G000800</name>
</gene>
<dbReference type="InterPro" id="IPR036770">
    <property type="entry name" value="Ankyrin_rpt-contain_sf"/>
</dbReference>
<evidence type="ECO:0000256" key="1">
    <source>
        <dbReference type="ARBA" id="ARBA00004123"/>
    </source>
</evidence>
<evidence type="ECO:0000256" key="8">
    <source>
        <dbReference type="ARBA" id="ARBA00023242"/>
    </source>
</evidence>
<evidence type="ECO:0000256" key="7">
    <source>
        <dbReference type="ARBA" id="ARBA00023163"/>
    </source>
</evidence>
<evidence type="ECO:0000256" key="9">
    <source>
        <dbReference type="PROSITE-ProRule" id="PRU00470"/>
    </source>
</evidence>